<keyword evidence="2 5" id="KW-0812">Transmembrane</keyword>
<dbReference type="EMBL" id="JAACAK010000098">
    <property type="protein sequence ID" value="NIR75879.1"/>
    <property type="molecule type" value="Genomic_DNA"/>
</dbReference>
<dbReference type="Proteomes" id="UP000702544">
    <property type="component" value="Unassembled WGS sequence"/>
</dbReference>
<keyword evidence="3 5" id="KW-1133">Transmembrane helix</keyword>
<dbReference type="InterPro" id="IPR007452">
    <property type="entry name" value="TamB_C"/>
</dbReference>
<evidence type="ECO:0000256" key="1">
    <source>
        <dbReference type="ARBA" id="ARBA00004167"/>
    </source>
</evidence>
<dbReference type="GO" id="GO:0097347">
    <property type="term" value="C:TAM protein secretion complex"/>
    <property type="evidence" value="ECO:0007669"/>
    <property type="project" value="TreeGrafter"/>
</dbReference>
<evidence type="ECO:0000256" key="5">
    <source>
        <dbReference type="SAM" id="Phobius"/>
    </source>
</evidence>
<dbReference type="PANTHER" id="PTHR36985:SF1">
    <property type="entry name" value="TRANSLOCATION AND ASSEMBLY MODULE SUBUNIT TAMB"/>
    <property type="match status" value="1"/>
</dbReference>
<evidence type="ECO:0000256" key="3">
    <source>
        <dbReference type="ARBA" id="ARBA00022989"/>
    </source>
</evidence>
<dbReference type="PANTHER" id="PTHR36985">
    <property type="entry name" value="TRANSLOCATION AND ASSEMBLY MODULE SUBUNIT TAMB"/>
    <property type="match status" value="1"/>
</dbReference>
<evidence type="ECO:0000256" key="2">
    <source>
        <dbReference type="ARBA" id="ARBA00022692"/>
    </source>
</evidence>
<evidence type="ECO:0000259" key="6">
    <source>
        <dbReference type="Pfam" id="PF04357"/>
    </source>
</evidence>
<organism evidence="7 8">
    <name type="scientific">Candidatus Kutchimonas denitrificans</name>
    <dbReference type="NCBI Taxonomy" id="3056748"/>
    <lineage>
        <taxon>Bacteria</taxon>
        <taxon>Pseudomonadati</taxon>
        <taxon>Gemmatimonadota</taxon>
        <taxon>Gemmatimonadia</taxon>
        <taxon>Candidatus Palauibacterales</taxon>
        <taxon>Candidatus Palauibacteraceae</taxon>
        <taxon>Candidatus Kutchimonas</taxon>
    </lineage>
</organism>
<dbReference type="Pfam" id="PF04357">
    <property type="entry name" value="TamB"/>
    <property type="match status" value="1"/>
</dbReference>
<proteinExistence type="predicted"/>
<dbReference type="GO" id="GO:0005886">
    <property type="term" value="C:plasma membrane"/>
    <property type="evidence" value="ECO:0007669"/>
    <property type="project" value="InterPro"/>
</dbReference>
<feature type="domain" description="Translocation and assembly module TamB C-terminal" evidence="6">
    <location>
        <begin position="723"/>
        <end position="1053"/>
    </location>
</feature>
<dbReference type="AlphaFoldDB" id="A0AAE4Z8P7"/>
<sequence>MLMKIATLRRLGLRLLIVALAGVALVAGLALFAIFTAPGTRLAVSALDRIAGPVDIGKVDGTLAGAFELNDVVVETARFDARLERIYLNVQLRPLLSSRLSIDSVHIEGGRIVERAPASAETSEASPAPSAGPIELPLDTRIAGARIESLAIELQNGTRITRLAASLQGRPNRFAFDGSARILAPGVAPGHLTLSLTGGLDSVRISRATLEIEGNRVTARGSAALRPRLAWDLALSADSIDSSAILRDGVDWPGMVSARATTRGVREENRWRGAIQLDTVFGTLRGRGMAGHTSVGFELGSESSFAIDTVYLDWGDARVSGRGVAGDRLDFSFRADVPHLSLALPGASGSFRTWGTTGGSPSAPRFDAAFAGYGLSYRQARIDSVSGTIDARPDLAGVLSLDVAVAGAEWGERSIRKASIEVEGSRAQHTIDAQLGHGEGDLRIEAAGTLRGKIWRGQIHRLQLATARAGDWQLADDSTALVASPDSARLPDDLCLVSIDSHLCVTGYWHRDANWRIATALSELPLALTEQLTPASWSLSGRLSGDVIGRKPADGPIQLDATLRSDRGLVSYVGDGQARELVFQDGELQASIGAEGAGASVDLKLGFAGAAAPGTVSAYLELPGYHGFGPPGDDQAISGRLDLHLEDPGILESAVPPLQDLSGRIDLFLLAGGTMGQPRFRGQLDWEAGRARLPELGVELVGIHLSAIGEESGLLTVEGTVRSGDGQLTFSGESPLTPSPDAPATLWFRGDRFRAVNKSEVQLDASPDLEVAWDGNLLDIEGDVEIPHARIELSESTQGVPVSEDVVFVDSIAAEETGPELAATVRLALGDDVQFSGFGLTGKLEGSVKVVEEPQGPTTGTGEVLIVDGSYQIYGQELTVDTGRVILAGGPIDNPGLDVRAFRVAKDSVVAGVIVRGTLNAPVITLFSDPSMSRQRILAYLVAGGSVGTATASDGGGIAGFLTKLGVKAGNTLTETIAADLNLEEARIKTEGSLSTASVIAGKYLSPRLYVSAGIGIFDPDKSLQLRYLLTNQFTLLAETGDETSADILFQIEPGE</sequence>
<protein>
    <recommendedName>
        <fullName evidence="6">Translocation and assembly module TamB C-terminal domain-containing protein</fullName>
    </recommendedName>
</protein>
<reference evidence="7 8" key="1">
    <citation type="submission" date="2020-01" db="EMBL/GenBank/DDBJ databases">
        <title>Genomes assembled from Gulf of Kutch pelagic sediment metagenomes.</title>
        <authorList>
            <person name="Chandrashekar M."/>
            <person name="Mahajan M.S."/>
            <person name="Dave K.J."/>
            <person name="Vatsa P."/>
            <person name="Nathani N.M."/>
        </authorList>
    </citation>
    <scope>NUCLEOTIDE SEQUENCE [LARGE SCALE GENOMIC DNA]</scope>
    <source>
        <strain evidence="7">KS3-K002</strain>
    </source>
</reference>
<accession>A0AAE4Z8P7</accession>
<keyword evidence="4 5" id="KW-0472">Membrane</keyword>
<comment type="caution">
    <text evidence="7">The sequence shown here is derived from an EMBL/GenBank/DDBJ whole genome shotgun (WGS) entry which is preliminary data.</text>
</comment>
<comment type="subcellular location">
    <subcellularLocation>
        <location evidence="1">Membrane</location>
        <topology evidence="1">Single-pass membrane protein</topology>
    </subcellularLocation>
</comment>
<evidence type="ECO:0000256" key="4">
    <source>
        <dbReference type="ARBA" id="ARBA00023136"/>
    </source>
</evidence>
<name>A0AAE4Z8P7_9BACT</name>
<evidence type="ECO:0000313" key="8">
    <source>
        <dbReference type="Proteomes" id="UP000702544"/>
    </source>
</evidence>
<dbReference type="GO" id="GO:0009306">
    <property type="term" value="P:protein secretion"/>
    <property type="evidence" value="ECO:0007669"/>
    <property type="project" value="InterPro"/>
</dbReference>
<feature type="transmembrane region" description="Helical" evidence="5">
    <location>
        <begin position="12"/>
        <end position="35"/>
    </location>
</feature>
<gene>
    <name evidence="7" type="ORF">GWO12_12325</name>
</gene>
<evidence type="ECO:0000313" key="7">
    <source>
        <dbReference type="EMBL" id="NIR75879.1"/>
    </source>
</evidence>